<feature type="binding site" evidence="14">
    <location>
        <position position="198"/>
    </location>
    <ligand>
        <name>substrate</name>
    </ligand>
</feature>
<feature type="binding site" evidence="15">
    <location>
        <position position="96"/>
    </location>
    <ligand>
        <name>Zn(2+)</name>
        <dbReference type="ChEBI" id="CHEBI:29105"/>
        <note>catalytic</note>
    </ligand>
</feature>
<gene>
    <name evidence="17" type="primary">ribD</name>
    <name evidence="17" type="ORF">DBW64_01480</name>
</gene>
<feature type="binding site" evidence="14">
    <location>
        <position position="218"/>
    </location>
    <ligand>
        <name>substrate</name>
    </ligand>
</feature>
<keyword evidence="11" id="KW-0511">Multifunctional enzyme</keyword>
<feature type="active site" description="Proton donor" evidence="13">
    <location>
        <position position="64"/>
    </location>
</feature>
<comment type="caution">
    <text evidence="17">The sequence shown here is derived from an EMBL/GenBank/DDBJ whole genome shotgun (WGS) entry which is preliminary data.</text>
</comment>
<feature type="binding site" evidence="14">
    <location>
        <position position="279"/>
    </location>
    <ligand>
        <name>substrate</name>
    </ligand>
</feature>
<dbReference type="AlphaFoldDB" id="A0A368EMC5"/>
<comment type="similarity">
    <text evidence="5 12">In the C-terminal section; belongs to the HTP reductase family.</text>
</comment>
<feature type="binding site" evidence="14">
    <location>
        <position position="237"/>
    </location>
    <ligand>
        <name>NADP(+)</name>
        <dbReference type="ChEBI" id="CHEBI:58349"/>
    </ligand>
</feature>
<dbReference type="InterPro" id="IPR050765">
    <property type="entry name" value="Riboflavin_Biosynth_HTPR"/>
</dbReference>
<feature type="binding site" evidence="14">
    <location>
        <begin position="281"/>
        <end position="287"/>
    </location>
    <ligand>
        <name>NADP(+)</name>
        <dbReference type="ChEBI" id="CHEBI:58349"/>
    </ligand>
</feature>
<feature type="binding site" evidence="14">
    <location>
        <position position="221"/>
    </location>
    <ligand>
        <name>NADP(+)</name>
        <dbReference type="ChEBI" id="CHEBI:58349"/>
    </ligand>
</feature>
<evidence type="ECO:0000256" key="14">
    <source>
        <dbReference type="PIRSR" id="PIRSR006769-2"/>
    </source>
</evidence>
<dbReference type="InterPro" id="IPR024072">
    <property type="entry name" value="DHFR-like_dom_sf"/>
</dbReference>
<dbReference type="PIRSF" id="PIRSF006769">
    <property type="entry name" value="RibD"/>
    <property type="match status" value="1"/>
</dbReference>
<evidence type="ECO:0000256" key="15">
    <source>
        <dbReference type="PIRSR" id="PIRSR006769-3"/>
    </source>
</evidence>
<organism evidence="17 18">
    <name type="scientific">PS1 clade bacterium</name>
    <dbReference type="NCBI Taxonomy" id="2175152"/>
    <lineage>
        <taxon>Bacteria</taxon>
        <taxon>Pseudomonadati</taxon>
        <taxon>Pseudomonadota</taxon>
        <taxon>Alphaproteobacteria</taxon>
        <taxon>PS1 clade</taxon>
    </lineage>
</organism>
<accession>A0A368EMC5</accession>
<keyword evidence="10 12" id="KW-0560">Oxidoreductase</keyword>
<evidence type="ECO:0000256" key="7">
    <source>
        <dbReference type="ARBA" id="ARBA00022723"/>
    </source>
</evidence>
<comment type="cofactor">
    <cofactor evidence="12 15">
        <name>Zn(2+)</name>
        <dbReference type="ChEBI" id="CHEBI:29105"/>
    </cofactor>
    <text evidence="12 15">Binds 1 zinc ion.</text>
</comment>
<dbReference type="InterPro" id="IPR002734">
    <property type="entry name" value="RibDG_C"/>
</dbReference>
<dbReference type="Gene3D" id="3.40.430.10">
    <property type="entry name" value="Dihydrofolate Reductase, subunit A"/>
    <property type="match status" value="2"/>
</dbReference>
<comment type="catalytic activity">
    <reaction evidence="12">
        <text>2,5-diamino-6-hydroxy-4-(5-phosphoribosylamino)-pyrimidine + H2O + H(+) = 5-amino-6-(5-phospho-D-ribosylamino)uracil + NH4(+)</text>
        <dbReference type="Rhea" id="RHEA:21868"/>
        <dbReference type="ChEBI" id="CHEBI:15377"/>
        <dbReference type="ChEBI" id="CHEBI:15378"/>
        <dbReference type="ChEBI" id="CHEBI:28938"/>
        <dbReference type="ChEBI" id="CHEBI:58453"/>
        <dbReference type="ChEBI" id="CHEBI:58614"/>
        <dbReference type="EC" id="3.5.4.26"/>
    </reaction>
</comment>
<dbReference type="PROSITE" id="PS00903">
    <property type="entry name" value="CYT_DCMP_DEAMINASES_1"/>
    <property type="match status" value="1"/>
</dbReference>
<feature type="binding site" evidence="14">
    <location>
        <position position="168"/>
    </location>
    <ligand>
        <name>NADP(+)</name>
        <dbReference type="ChEBI" id="CHEBI:58349"/>
    </ligand>
</feature>
<dbReference type="EMBL" id="QOQK01000004">
    <property type="protein sequence ID" value="RCL85119.1"/>
    <property type="molecule type" value="Genomic_DNA"/>
</dbReference>
<comment type="function">
    <text evidence="1 12">Converts 2,5-diamino-6-(ribosylamino)-4(3h)-pyrimidinone 5'-phosphate into 5-amino-6-(ribosylamino)-2,4(1h,3h)-pyrimidinedione 5'-phosphate.</text>
</comment>
<dbReference type="InterPro" id="IPR002125">
    <property type="entry name" value="CMP_dCMP_dom"/>
</dbReference>
<feature type="binding site" evidence="14">
    <location>
        <position position="214"/>
    </location>
    <ligand>
        <name>NADP(+)</name>
        <dbReference type="ChEBI" id="CHEBI:58349"/>
    </ligand>
</feature>
<evidence type="ECO:0000256" key="4">
    <source>
        <dbReference type="ARBA" id="ARBA00005259"/>
    </source>
</evidence>
<dbReference type="PROSITE" id="PS51747">
    <property type="entry name" value="CYT_DCMP_DEAMINASES_2"/>
    <property type="match status" value="1"/>
</dbReference>
<protein>
    <recommendedName>
        <fullName evidence="12">Riboflavin biosynthesis protein RibD</fullName>
    </recommendedName>
    <domain>
        <recommendedName>
            <fullName evidence="12">Diaminohydroxyphosphoribosylaminopyrimidine deaminase</fullName>
            <shortName evidence="12">DRAP deaminase</shortName>
            <ecNumber evidence="12">3.5.4.26</ecNumber>
        </recommendedName>
        <alternativeName>
            <fullName evidence="12">Riboflavin-specific deaminase</fullName>
        </alternativeName>
    </domain>
    <domain>
        <recommendedName>
            <fullName evidence="12">5-amino-6-(5-phosphoribosylamino)uracil reductase</fullName>
            <ecNumber evidence="12">1.1.1.193</ecNumber>
        </recommendedName>
        <alternativeName>
            <fullName evidence="12">HTP reductase</fullName>
        </alternativeName>
    </domain>
</protein>
<keyword evidence="8 12" id="KW-0862">Zinc</keyword>
<dbReference type="Proteomes" id="UP000252289">
    <property type="component" value="Unassembled WGS sequence"/>
</dbReference>
<evidence type="ECO:0000256" key="3">
    <source>
        <dbReference type="ARBA" id="ARBA00004910"/>
    </source>
</evidence>
<evidence type="ECO:0000256" key="2">
    <source>
        <dbReference type="ARBA" id="ARBA00004882"/>
    </source>
</evidence>
<keyword evidence="6 12" id="KW-0686">Riboflavin biosynthesis</keyword>
<dbReference type="EC" id="3.5.4.26" evidence="12"/>
<feature type="binding site" evidence="15">
    <location>
        <position position="87"/>
    </location>
    <ligand>
        <name>Zn(2+)</name>
        <dbReference type="ChEBI" id="CHEBI:29105"/>
        <note>catalytic</note>
    </ligand>
</feature>
<keyword evidence="7 12" id="KW-0479">Metal-binding</keyword>
<dbReference type="NCBIfam" id="TIGR00326">
    <property type="entry name" value="eubact_ribD"/>
    <property type="match status" value="1"/>
</dbReference>
<dbReference type="PANTHER" id="PTHR38011">
    <property type="entry name" value="DIHYDROFOLATE REDUCTASE FAMILY PROTEIN (AFU_ORTHOLOGUE AFUA_8G06820)"/>
    <property type="match status" value="1"/>
</dbReference>
<dbReference type="InterPro" id="IPR016193">
    <property type="entry name" value="Cytidine_deaminase-like"/>
</dbReference>
<sequence length="369" mass="40487">MTDKLPLTHSLTKSDRDFMSLALHLGRRGLGRVAPNPAVGCVITKQGKIIGRGWTQPGGRPHAETEALSQAGPEAEGAKVYVTLEPCAHQGKTGPCAEALIKAGVSEVHIALKDPDVRVAGRGIEMLEAAGIVVTLYEDDINILAAELNTGFLTLQHLKRPMVTLKIATDQNGMMRTPPGHSRQLTGTFAQWRMHLMRAEHDVILVGRGTLEADNPSLNCRLPGLEAQSPVPAIATSQTTVLDDYVLSGHPDLMLLNDRSPQNMLEELGQKGFTRVLLEGGPRLAKAFLHNNCVDEIVHFQSPYAFEDTSWPPEQSDLQLMGIENMSSQTKYSLSRVEIWPTDITNTVAAKEDLKDNVFFYRRVKPHLV</sequence>
<keyword evidence="9 12" id="KW-0521">NADP</keyword>
<feature type="binding site" evidence="15">
    <location>
        <position position="62"/>
    </location>
    <ligand>
        <name>Zn(2+)</name>
        <dbReference type="ChEBI" id="CHEBI:29105"/>
        <note>catalytic</note>
    </ligand>
</feature>
<comment type="catalytic activity">
    <reaction evidence="12">
        <text>5-amino-6-(5-phospho-D-ribitylamino)uracil + NADP(+) = 5-amino-6-(5-phospho-D-ribosylamino)uracil + NADPH + H(+)</text>
        <dbReference type="Rhea" id="RHEA:17845"/>
        <dbReference type="ChEBI" id="CHEBI:15378"/>
        <dbReference type="ChEBI" id="CHEBI:57783"/>
        <dbReference type="ChEBI" id="CHEBI:58349"/>
        <dbReference type="ChEBI" id="CHEBI:58421"/>
        <dbReference type="ChEBI" id="CHEBI:58453"/>
        <dbReference type="EC" id="1.1.1.193"/>
    </reaction>
</comment>
<evidence type="ECO:0000256" key="5">
    <source>
        <dbReference type="ARBA" id="ARBA00007417"/>
    </source>
</evidence>
<dbReference type="Gene3D" id="3.40.140.10">
    <property type="entry name" value="Cytidine Deaminase, domain 2"/>
    <property type="match status" value="1"/>
</dbReference>
<evidence type="ECO:0000259" key="16">
    <source>
        <dbReference type="PROSITE" id="PS51747"/>
    </source>
</evidence>
<name>A0A368EMC5_9PROT</name>
<keyword evidence="12 17" id="KW-0378">Hydrolase</keyword>
<reference evidence="17 18" key="1">
    <citation type="journal article" date="2018" name="Microbiome">
        <title>Fine metagenomic profile of the Mediterranean stratified and mixed water columns revealed by assembly and recruitment.</title>
        <authorList>
            <person name="Haro-Moreno J.M."/>
            <person name="Lopez-Perez M."/>
            <person name="De La Torre J.R."/>
            <person name="Picazo A."/>
            <person name="Camacho A."/>
            <person name="Rodriguez-Valera F."/>
        </authorList>
    </citation>
    <scope>NUCLEOTIDE SEQUENCE [LARGE SCALE GENOMIC DNA]</scope>
    <source>
        <strain evidence="17">MED-G50</strain>
    </source>
</reference>
<dbReference type="InterPro" id="IPR016192">
    <property type="entry name" value="APOBEC/CMP_deaminase_Zn-bd"/>
</dbReference>
<dbReference type="UniPathway" id="UPA00275">
    <property type="reaction ID" value="UER00401"/>
</dbReference>
<dbReference type="CDD" id="cd01284">
    <property type="entry name" value="Riboflavin_deaminase-reductase"/>
    <property type="match status" value="1"/>
</dbReference>
<evidence type="ECO:0000313" key="17">
    <source>
        <dbReference type="EMBL" id="RCL85119.1"/>
    </source>
</evidence>
<evidence type="ECO:0000256" key="10">
    <source>
        <dbReference type="ARBA" id="ARBA00023002"/>
    </source>
</evidence>
<evidence type="ECO:0000256" key="13">
    <source>
        <dbReference type="PIRSR" id="PIRSR006769-1"/>
    </source>
</evidence>
<dbReference type="GO" id="GO:0009231">
    <property type="term" value="P:riboflavin biosynthetic process"/>
    <property type="evidence" value="ECO:0007669"/>
    <property type="project" value="UniProtKB-UniPathway"/>
</dbReference>
<feature type="binding site" evidence="14">
    <location>
        <position position="182"/>
    </location>
    <ligand>
        <name>substrate</name>
    </ligand>
</feature>
<dbReference type="GO" id="GO:0008270">
    <property type="term" value="F:zinc ion binding"/>
    <property type="evidence" value="ECO:0007669"/>
    <property type="project" value="InterPro"/>
</dbReference>
<dbReference type="EC" id="1.1.1.193" evidence="12"/>
<comment type="similarity">
    <text evidence="4 12">In the N-terminal section; belongs to the cytidine and deoxycytidylate deaminase family.</text>
</comment>
<evidence type="ECO:0000256" key="12">
    <source>
        <dbReference type="PIRNR" id="PIRNR006769"/>
    </source>
</evidence>
<proteinExistence type="inferred from homology"/>
<feature type="binding site" evidence="14">
    <location>
        <position position="210"/>
    </location>
    <ligand>
        <name>NADP(+)</name>
        <dbReference type="ChEBI" id="CHEBI:58349"/>
    </ligand>
</feature>
<evidence type="ECO:0000256" key="6">
    <source>
        <dbReference type="ARBA" id="ARBA00022619"/>
    </source>
</evidence>
<evidence type="ECO:0000313" key="18">
    <source>
        <dbReference type="Proteomes" id="UP000252289"/>
    </source>
</evidence>
<comment type="pathway">
    <text evidence="3 12">Cofactor biosynthesis; riboflavin biosynthesis; 5-amino-6-(D-ribitylamino)uracil from GTP: step 3/4.</text>
</comment>
<dbReference type="Pfam" id="PF01872">
    <property type="entry name" value="RibD_C"/>
    <property type="match status" value="1"/>
</dbReference>
<evidence type="ECO:0000256" key="11">
    <source>
        <dbReference type="ARBA" id="ARBA00023268"/>
    </source>
</evidence>
<feature type="domain" description="CMP/dCMP-type deaminase" evidence="16">
    <location>
        <begin position="13"/>
        <end position="135"/>
    </location>
</feature>
<evidence type="ECO:0000256" key="8">
    <source>
        <dbReference type="ARBA" id="ARBA00022833"/>
    </source>
</evidence>
<dbReference type="SUPFAM" id="SSF53927">
    <property type="entry name" value="Cytidine deaminase-like"/>
    <property type="match status" value="1"/>
</dbReference>
<evidence type="ECO:0000256" key="9">
    <source>
        <dbReference type="ARBA" id="ARBA00022857"/>
    </source>
</evidence>
<dbReference type="PANTHER" id="PTHR38011:SF7">
    <property type="entry name" value="2,5-DIAMINO-6-RIBOSYLAMINO-4(3H)-PYRIMIDINONE 5'-PHOSPHATE REDUCTASE"/>
    <property type="match status" value="1"/>
</dbReference>
<evidence type="ECO:0000256" key="1">
    <source>
        <dbReference type="ARBA" id="ARBA00002151"/>
    </source>
</evidence>
<dbReference type="GO" id="GO:0008703">
    <property type="term" value="F:5-amino-6-(5-phosphoribosylamino)uracil reductase activity"/>
    <property type="evidence" value="ECO:0007669"/>
    <property type="project" value="UniProtKB-EC"/>
</dbReference>
<dbReference type="Pfam" id="PF00383">
    <property type="entry name" value="dCMP_cyt_deam_1"/>
    <property type="match status" value="1"/>
</dbReference>
<dbReference type="SUPFAM" id="SSF53597">
    <property type="entry name" value="Dihydrofolate reductase-like"/>
    <property type="match status" value="1"/>
</dbReference>
<comment type="pathway">
    <text evidence="2 12">Cofactor biosynthesis; riboflavin biosynthesis; 5-amino-6-(D-ribitylamino)uracil from GTP: step 2/4.</text>
</comment>
<dbReference type="GO" id="GO:0008835">
    <property type="term" value="F:diaminohydroxyphosphoribosylaminopyrimidine deaminase activity"/>
    <property type="evidence" value="ECO:0007669"/>
    <property type="project" value="UniProtKB-EC"/>
</dbReference>
<dbReference type="InterPro" id="IPR004794">
    <property type="entry name" value="Eubact_RibD"/>
</dbReference>